<dbReference type="Gene3D" id="3.90.850.10">
    <property type="entry name" value="Fumarylacetoacetase-like, C-terminal domain"/>
    <property type="match status" value="1"/>
</dbReference>
<dbReference type="InterPro" id="IPR036663">
    <property type="entry name" value="Fumarylacetoacetase_C_sf"/>
</dbReference>
<evidence type="ECO:0000259" key="4">
    <source>
        <dbReference type="Pfam" id="PF01557"/>
    </source>
</evidence>
<dbReference type="AlphaFoldDB" id="A0A7Y9LM89"/>
<dbReference type="SUPFAM" id="SSF56529">
    <property type="entry name" value="FAH"/>
    <property type="match status" value="1"/>
</dbReference>
<keyword evidence="3" id="KW-0479">Metal-binding</keyword>
<name>A0A7Y9LM89_9BURK</name>
<evidence type="ECO:0000256" key="2">
    <source>
        <dbReference type="ARBA" id="ARBA00010211"/>
    </source>
</evidence>
<organism evidence="5 6">
    <name type="scientific">Pigmentiphaga litoralis</name>
    <dbReference type="NCBI Taxonomy" id="516702"/>
    <lineage>
        <taxon>Bacteria</taxon>
        <taxon>Pseudomonadati</taxon>
        <taxon>Pseudomonadota</taxon>
        <taxon>Betaproteobacteria</taxon>
        <taxon>Burkholderiales</taxon>
        <taxon>Alcaligenaceae</taxon>
        <taxon>Pigmentiphaga</taxon>
    </lineage>
</organism>
<dbReference type="Proteomes" id="UP000542125">
    <property type="component" value="Unassembled WGS sequence"/>
</dbReference>
<dbReference type="Pfam" id="PF01557">
    <property type="entry name" value="FAA_hydrolase"/>
    <property type="match status" value="1"/>
</dbReference>
<protein>
    <submittedName>
        <fullName evidence="5">2-keto-4-pentenoate hydratase/2-oxohepta-3-ene-1,7-dioic acid hydratase in catechol pathway</fullName>
    </submittedName>
</protein>
<keyword evidence="6" id="KW-1185">Reference proteome</keyword>
<evidence type="ECO:0000256" key="3">
    <source>
        <dbReference type="ARBA" id="ARBA00022723"/>
    </source>
</evidence>
<evidence type="ECO:0000313" key="5">
    <source>
        <dbReference type="EMBL" id="NYE81868.1"/>
    </source>
</evidence>
<dbReference type="PANTHER" id="PTHR42796">
    <property type="entry name" value="FUMARYLACETOACETATE HYDROLASE DOMAIN-CONTAINING PROTEIN 2A-RELATED"/>
    <property type="match status" value="1"/>
</dbReference>
<comment type="similarity">
    <text evidence="2">Belongs to the FAH family.</text>
</comment>
<dbReference type="InterPro" id="IPR051121">
    <property type="entry name" value="FAH"/>
</dbReference>
<reference evidence="5 6" key="1">
    <citation type="submission" date="2020-07" db="EMBL/GenBank/DDBJ databases">
        <title>Genomic Encyclopedia of Type Strains, Phase IV (KMG-V): Genome sequencing to study the core and pangenomes of soil and plant-associated prokaryotes.</title>
        <authorList>
            <person name="Whitman W."/>
        </authorList>
    </citation>
    <scope>NUCLEOTIDE SEQUENCE [LARGE SCALE GENOMIC DNA]</scope>
    <source>
        <strain evidence="5 6">SAS40</strain>
    </source>
</reference>
<feature type="domain" description="Fumarylacetoacetase-like C-terminal" evidence="4">
    <location>
        <begin position="74"/>
        <end position="297"/>
    </location>
</feature>
<dbReference type="GO" id="GO:0003824">
    <property type="term" value="F:catalytic activity"/>
    <property type="evidence" value="ECO:0007669"/>
    <property type="project" value="InterPro"/>
</dbReference>
<dbReference type="RefSeq" id="WP_179584215.1">
    <property type="nucleotide sequence ID" value="NZ_JACBYR010000001.1"/>
</dbReference>
<comment type="cofactor">
    <cofactor evidence="1">
        <name>Mg(2+)</name>
        <dbReference type="ChEBI" id="CHEBI:18420"/>
    </cofactor>
</comment>
<dbReference type="PANTHER" id="PTHR42796:SF4">
    <property type="entry name" value="FUMARYLACETOACETATE HYDROLASE DOMAIN-CONTAINING PROTEIN 2A"/>
    <property type="match status" value="1"/>
</dbReference>
<dbReference type="InterPro" id="IPR011234">
    <property type="entry name" value="Fumarylacetoacetase-like_C"/>
</dbReference>
<comment type="caution">
    <text evidence="5">The sequence shown here is derived from an EMBL/GenBank/DDBJ whole genome shotgun (WGS) entry which is preliminary data.</text>
</comment>
<accession>A0A7Y9LM89</accession>
<evidence type="ECO:0000256" key="1">
    <source>
        <dbReference type="ARBA" id="ARBA00001946"/>
    </source>
</evidence>
<sequence length="298" mass="32604">MIQLVTIEHEGTRKTGLLHEGKIYASPRYAGVQDVLEDWPRATEKLATLGRDLPGRDYVSGATLLAPLPAPRTIYFAGVNFSDHVEEMKRVLGMPLEGDPKGKGYLPWHNIKAGGATVVGPDAKVRIPAGSTMLDWEIELGVVIGRTCKDVPVDEAMDYVAGYVVTNDLSARDWVSRPNVPDTSPFRWDWIGQKSFDGSCPMGPAITPAQFIGDPMALSMKLWVNGELMQDSNTSQMLFTIADQIAQLSSRITLSPGDLILTGTPSGVGMARKQFLKAGDVVRQWIENIGEFEFTIVD</sequence>
<dbReference type="GO" id="GO:0046872">
    <property type="term" value="F:metal ion binding"/>
    <property type="evidence" value="ECO:0007669"/>
    <property type="project" value="UniProtKB-KW"/>
</dbReference>
<evidence type="ECO:0000313" key="6">
    <source>
        <dbReference type="Proteomes" id="UP000542125"/>
    </source>
</evidence>
<gene>
    <name evidence="5" type="ORF">FHW18_001139</name>
</gene>
<dbReference type="EMBL" id="JACBYR010000001">
    <property type="protein sequence ID" value="NYE81868.1"/>
    <property type="molecule type" value="Genomic_DNA"/>
</dbReference>
<dbReference type="GO" id="GO:0044281">
    <property type="term" value="P:small molecule metabolic process"/>
    <property type="evidence" value="ECO:0007669"/>
    <property type="project" value="UniProtKB-ARBA"/>
</dbReference>
<proteinExistence type="inferred from homology"/>